<name>A0ABU7BGB0_9TELE</name>
<gene>
    <name evidence="2" type="ORF">ATANTOWER_018325</name>
</gene>
<evidence type="ECO:0000256" key="1">
    <source>
        <dbReference type="SAM" id="MobiDB-lite"/>
    </source>
</evidence>
<sequence>HFQATFRNINMTSMTSPQQSQRIRTPSLRVPLCEKPLFFNLLSVSSVLSNNSIKKEKDNLQLLELLILIVFFQPKILICCSSEKWFTDFSMRQRERCAQNLLVPELENS</sequence>
<organism evidence="2 3">
    <name type="scientific">Ataeniobius toweri</name>
    <dbReference type="NCBI Taxonomy" id="208326"/>
    <lineage>
        <taxon>Eukaryota</taxon>
        <taxon>Metazoa</taxon>
        <taxon>Chordata</taxon>
        <taxon>Craniata</taxon>
        <taxon>Vertebrata</taxon>
        <taxon>Euteleostomi</taxon>
        <taxon>Actinopterygii</taxon>
        <taxon>Neopterygii</taxon>
        <taxon>Teleostei</taxon>
        <taxon>Neoteleostei</taxon>
        <taxon>Acanthomorphata</taxon>
        <taxon>Ovalentaria</taxon>
        <taxon>Atherinomorphae</taxon>
        <taxon>Cyprinodontiformes</taxon>
        <taxon>Goodeidae</taxon>
        <taxon>Ataeniobius</taxon>
    </lineage>
</organism>
<proteinExistence type="predicted"/>
<feature type="region of interest" description="Disordered" evidence="1">
    <location>
        <begin position="1"/>
        <end position="23"/>
    </location>
</feature>
<dbReference type="EMBL" id="JAHUTI010052970">
    <property type="protein sequence ID" value="MED6249702.1"/>
    <property type="molecule type" value="Genomic_DNA"/>
</dbReference>
<evidence type="ECO:0000313" key="3">
    <source>
        <dbReference type="Proteomes" id="UP001345963"/>
    </source>
</evidence>
<feature type="non-terminal residue" evidence="2">
    <location>
        <position position="1"/>
    </location>
</feature>
<evidence type="ECO:0000313" key="2">
    <source>
        <dbReference type="EMBL" id="MED6249702.1"/>
    </source>
</evidence>
<keyword evidence="3" id="KW-1185">Reference proteome</keyword>
<protein>
    <submittedName>
        <fullName evidence="2">Uncharacterized protein</fullName>
    </submittedName>
</protein>
<comment type="caution">
    <text evidence="2">The sequence shown here is derived from an EMBL/GenBank/DDBJ whole genome shotgun (WGS) entry which is preliminary data.</text>
</comment>
<dbReference type="Proteomes" id="UP001345963">
    <property type="component" value="Unassembled WGS sequence"/>
</dbReference>
<accession>A0ABU7BGB0</accession>
<reference evidence="2 3" key="1">
    <citation type="submission" date="2021-07" db="EMBL/GenBank/DDBJ databases">
        <authorList>
            <person name="Palmer J.M."/>
        </authorList>
    </citation>
    <scope>NUCLEOTIDE SEQUENCE [LARGE SCALE GENOMIC DNA]</scope>
    <source>
        <strain evidence="2 3">AT_MEX2019</strain>
        <tissue evidence="2">Muscle</tissue>
    </source>
</reference>